<dbReference type="Pfam" id="PF01061">
    <property type="entry name" value="ABC2_membrane"/>
    <property type="match status" value="1"/>
</dbReference>
<dbReference type="GO" id="GO:0043190">
    <property type="term" value="C:ATP-binding cassette (ABC) transporter complex"/>
    <property type="evidence" value="ECO:0007669"/>
    <property type="project" value="InterPro"/>
</dbReference>
<name>A0A923L137_9FIRM</name>
<dbReference type="PRINTS" id="PR00164">
    <property type="entry name" value="ABC2TRNSPORT"/>
</dbReference>
<dbReference type="Proteomes" id="UP000659630">
    <property type="component" value="Unassembled WGS sequence"/>
</dbReference>
<evidence type="ECO:0000256" key="4">
    <source>
        <dbReference type="ARBA" id="ARBA00022475"/>
    </source>
</evidence>
<keyword evidence="8 9" id="KW-0472">Membrane</keyword>
<evidence type="ECO:0000256" key="7">
    <source>
        <dbReference type="ARBA" id="ARBA00022989"/>
    </source>
</evidence>
<comment type="similarity">
    <text evidence="2 9">Belongs to the ABC-2 integral membrane protein family.</text>
</comment>
<evidence type="ECO:0000256" key="9">
    <source>
        <dbReference type="RuleBase" id="RU361157"/>
    </source>
</evidence>
<feature type="domain" description="ABC transmembrane type-2" evidence="10">
    <location>
        <begin position="32"/>
        <end position="257"/>
    </location>
</feature>
<protein>
    <recommendedName>
        <fullName evidence="9">Transport permease protein</fullName>
    </recommendedName>
</protein>
<evidence type="ECO:0000256" key="2">
    <source>
        <dbReference type="ARBA" id="ARBA00007783"/>
    </source>
</evidence>
<feature type="transmembrane region" description="Helical" evidence="9">
    <location>
        <begin position="117"/>
        <end position="137"/>
    </location>
</feature>
<keyword evidence="6 9" id="KW-0812">Transmembrane</keyword>
<gene>
    <name evidence="11" type="ORF">H8S23_03680</name>
</gene>
<keyword evidence="4 9" id="KW-1003">Cell membrane</keyword>
<evidence type="ECO:0000259" key="10">
    <source>
        <dbReference type="PROSITE" id="PS51012"/>
    </source>
</evidence>
<accession>A0A923L137</accession>
<evidence type="ECO:0000256" key="1">
    <source>
        <dbReference type="ARBA" id="ARBA00004429"/>
    </source>
</evidence>
<dbReference type="EMBL" id="JACONZ010000001">
    <property type="protein sequence ID" value="MBC5580598.1"/>
    <property type="molecule type" value="Genomic_DNA"/>
</dbReference>
<feature type="transmembrane region" description="Helical" evidence="9">
    <location>
        <begin position="149"/>
        <end position="174"/>
    </location>
</feature>
<feature type="transmembrane region" description="Helical" evidence="9">
    <location>
        <begin position="181"/>
        <end position="206"/>
    </location>
</feature>
<dbReference type="GO" id="GO:0015920">
    <property type="term" value="P:lipopolysaccharide transport"/>
    <property type="evidence" value="ECO:0007669"/>
    <property type="project" value="TreeGrafter"/>
</dbReference>
<proteinExistence type="inferred from homology"/>
<dbReference type="GO" id="GO:0140359">
    <property type="term" value="F:ABC-type transporter activity"/>
    <property type="evidence" value="ECO:0007669"/>
    <property type="project" value="InterPro"/>
</dbReference>
<organism evidence="11 12">
    <name type="scientific">Anaerofilum hominis</name>
    <dbReference type="NCBI Taxonomy" id="2763016"/>
    <lineage>
        <taxon>Bacteria</taxon>
        <taxon>Bacillati</taxon>
        <taxon>Bacillota</taxon>
        <taxon>Clostridia</taxon>
        <taxon>Eubacteriales</taxon>
        <taxon>Oscillospiraceae</taxon>
        <taxon>Anaerofilum</taxon>
    </lineage>
</organism>
<reference evidence="11" key="1">
    <citation type="submission" date="2020-08" db="EMBL/GenBank/DDBJ databases">
        <title>Genome public.</title>
        <authorList>
            <person name="Liu C."/>
            <person name="Sun Q."/>
        </authorList>
    </citation>
    <scope>NUCLEOTIDE SEQUENCE</scope>
    <source>
        <strain evidence="11">BX8</strain>
    </source>
</reference>
<evidence type="ECO:0000313" key="12">
    <source>
        <dbReference type="Proteomes" id="UP000659630"/>
    </source>
</evidence>
<feature type="transmembrane region" description="Helical" evidence="9">
    <location>
        <begin position="31"/>
        <end position="52"/>
    </location>
</feature>
<keyword evidence="12" id="KW-1185">Reference proteome</keyword>
<feature type="transmembrane region" description="Helical" evidence="9">
    <location>
        <begin position="233"/>
        <end position="254"/>
    </location>
</feature>
<dbReference type="InterPro" id="IPR047817">
    <property type="entry name" value="ABC2_TM_bact-type"/>
</dbReference>
<evidence type="ECO:0000256" key="5">
    <source>
        <dbReference type="ARBA" id="ARBA00022519"/>
    </source>
</evidence>
<dbReference type="PANTHER" id="PTHR30413">
    <property type="entry name" value="INNER MEMBRANE TRANSPORT PERMEASE"/>
    <property type="match status" value="1"/>
</dbReference>
<comment type="caution">
    <text evidence="11">The sequence shown here is derived from an EMBL/GenBank/DDBJ whole genome shotgun (WGS) entry which is preliminary data.</text>
</comment>
<evidence type="ECO:0000256" key="6">
    <source>
        <dbReference type="ARBA" id="ARBA00022692"/>
    </source>
</evidence>
<feature type="transmembrane region" description="Helical" evidence="9">
    <location>
        <begin position="72"/>
        <end position="96"/>
    </location>
</feature>
<comment type="subcellular location">
    <subcellularLocation>
        <location evidence="1">Cell inner membrane</location>
        <topology evidence="1">Multi-pass membrane protein</topology>
    </subcellularLocation>
    <subcellularLocation>
        <location evidence="9">Cell membrane</location>
        <topology evidence="9">Multi-pass membrane protein</topology>
    </subcellularLocation>
</comment>
<keyword evidence="3 9" id="KW-0813">Transport</keyword>
<dbReference type="PROSITE" id="PS51012">
    <property type="entry name" value="ABC_TM2"/>
    <property type="match status" value="1"/>
</dbReference>
<sequence>MKPYFKDFWRYRHLLNNLISRDIKVKYRRSALGLIWSVLNPLLMMLVMYVVFSQIFHMTQLNRGDVEVNFAVYLLTGQLMYNFFSEATQTAMSSVLGSAPLIKKVYIPKYIFPLEKVAFSFVNALFSLIALVIVMIFTRTAVHVTVLLFWVPMVILFLFNFGVGLILASATVFFRDIMHLYGVLVAALMYLTPIMYDVSILPAWALKFIPFNPMYWFVSMFRDFVIYGQMPGINAWIGTCASALTSLAAGLLLFKKTQDRFVLYI</sequence>
<dbReference type="AlphaFoldDB" id="A0A923L137"/>
<evidence type="ECO:0000256" key="3">
    <source>
        <dbReference type="ARBA" id="ARBA00022448"/>
    </source>
</evidence>
<keyword evidence="5" id="KW-0997">Cell inner membrane</keyword>
<evidence type="ECO:0000313" key="11">
    <source>
        <dbReference type="EMBL" id="MBC5580598.1"/>
    </source>
</evidence>
<dbReference type="PANTHER" id="PTHR30413:SF8">
    <property type="entry name" value="TRANSPORT PERMEASE PROTEIN"/>
    <property type="match status" value="1"/>
</dbReference>
<keyword evidence="7 9" id="KW-1133">Transmembrane helix</keyword>
<evidence type="ECO:0000256" key="8">
    <source>
        <dbReference type="ARBA" id="ARBA00023136"/>
    </source>
</evidence>
<dbReference type="InterPro" id="IPR013525">
    <property type="entry name" value="ABC2_TM"/>
</dbReference>
<dbReference type="InterPro" id="IPR000412">
    <property type="entry name" value="ABC_2_transport"/>
</dbReference>